<dbReference type="GO" id="GO:0042279">
    <property type="term" value="F:nitrite reductase (cytochrome, ammonia-forming) activity"/>
    <property type="evidence" value="ECO:0007669"/>
    <property type="project" value="UniProtKB-EC"/>
</dbReference>
<dbReference type="InterPro" id="IPR023155">
    <property type="entry name" value="Cyt_c-552/4"/>
</dbReference>
<keyword evidence="8" id="KW-0732">Signal</keyword>
<keyword evidence="14" id="KW-0812">Transmembrane</keyword>
<keyword evidence="6" id="KW-0349">Heme</keyword>
<comment type="subcellular location">
    <subcellularLocation>
        <location evidence="2">Cell envelope</location>
    </subcellularLocation>
</comment>
<evidence type="ECO:0000256" key="13">
    <source>
        <dbReference type="ARBA" id="ARBA00049131"/>
    </source>
</evidence>
<evidence type="ECO:0000256" key="4">
    <source>
        <dbReference type="ARBA" id="ARBA00011887"/>
    </source>
</evidence>
<gene>
    <name evidence="17" type="ORF">HELGO_WM18937</name>
</gene>
<dbReference type="SUPFAM" id="SSF48695">
    <property type="entry name" value="Multiheme cytochromes"/>
    <property type="match status" value="1"/>
</dbReference>
<evidence type="ECO:0000256" key="1">
    <source>
        <dbReference type="ARBA" id="ARBA00001926"/>
    </source>
</evidence>
<dbReference type="PANTHER" id="PTHR30633">
    <property type="entry name" value="CYTOCHROME C-552 RESPIRATORY NITRITE REDUCTASE"/>
    <property type="match status" value="1"/>
</dbReference>
<dbReference type="PANTHER" id="PTHR30633:SF0">
    <property type="entry name" value="CYTOCHROME C-552"/>
    <property type="match status" value="1"/>
</dbReference>
<dbReference type="InterPro" id="IPR036280">
    <property type="entry name" value="Multihaem_cyt_sf"/>
</dbReference>
<feature type="transmembrane region" description="Helical" evidence="14">
    <location>
        <begin position="6"/>
        <end position="28"/>
    </location>
</feature>
<feature type="domain" description="Tetrahaem cytochrome" evidence="16">
    <location>
        <begin position="45"/>
        <end position="135"/>
    </location>
</feature>
<proteinExistence type="inferred from homology"/>
<keyword evidence="9" id="KW-0106">Calcium</keyword>
<evidence type="ECO:0000256" key="12">
    <source>
        <dbReference type="ARBA" id="ARBA00023004"/>
    </source>
</evidence>
<evidence type="ECO:0000313" key="17">
    <source>
        <dbReference type="EMBL" id="CAA6819724.1"/>
    </source>
</evidence>
<dbReference type="GO" id="GO:0019645">
    <property type="term" value="P:anaerobic electron transport chain"/>
    <property type="evidence" value="ECO:0007669"/>
    <property type="project" value="TreeGrafter"/>
</dbReference>
<dbReference type="GO" id="GO:0046872">
    <property type="term" value="F:metal ion binding"/>
    <property type="evidence" value="ECO:0007669"/>
    <property type="project" value="UniProtKB-KW"/>
</dbReference>
<protein>
    <recommendedName>
        <fullName evidence="4">nitrite reductase (cytochrome; ammonia-forming)</fullName>
        <ecNumber evidence="4">1.7.2.2</ecNumber>
    </recommendedName>
</protein>
<dbReference type="GO" id="GO:0020037">
    <property type="term" value="F:heme binding"/>
    <property type="evidence" value="ECO:0007669"/>
    <property type="project" value="TreeGrafter"/>
</dbReference>
<evidence type="ECO:0000256" key="8">
    <source>
        <dbReference type="ARBA" id="ARBA00022729"/>
    </source>
</evidence>
<comment type="similarity">
    <text evidence="3">Belongs to the cytochrome c-552 family.</text>
</comment>
<keyword evidence="7" id="KW-0479">Metal-binding</keyword>
<comment type="catalytic activity">
    <reaction evidence="13">
        <text>6 Fe(III)-[cytochrome c] + NH4(+) + 2 H2O = 6 Fe(II)-[cytochrome c] + nitrite + 8 H(+)</text>
        <dbReference type="Rhea" id="RHEA:13089"/>
        <dbReference type="Rhea" id="RHEA-COMP:10350"/>
        <dbReference type="Rhea" id="RHEA-COMP:14399"/>
        <dbReference type="ChEBI" id="CHEBI:15377"/>
        <dbReference type="ChEBI" id="CHEBI:15378"/>
        <dbReference type="ChEBI" id="CHEBI:16301"/>
        <dbReference type="ChEBI" id="CHEBI:28938"/>
        <dbReference type="ChEBI" id="CHEBI:29033"/>
        <dbReference type="ChEBI" id="CHEBI:29034"/>
        <dbReference type="EC" id="1.7.2.2"/>
    </reaction>
</comment>
<evidence type="ECO:0000256" key="6">
    <source>
        <dbReference type="ARBA" id="ARBA00022617"/>
    </source>
</evidence>
<reference evidence="17" key="1">
    <citation type="submission" date="2020-01" db="EMBL/GenBank/DDBJ databases">
        <authorList>
            <person name="Meier V. D."/>
            <person name="Meier V D."/>
        </authorList>
    </citation>
    <scope>NUCLEOTIDE SEQUENCE</scope>
    <source>
        <strain evidence="17">HLG_WM_MAG_07</strain>
    </source>
</reference>
<dbReference type="EMBL" id="CACVAY010000095">
    <property type="protein sequence ID" value="CAA6819724.1"/>
    <property type="molecule type" value="Genomic_DNA"/>
</dbReference>
<keyword evidence="5" id="KW-0813">Transport</keyword>
<sequence>MKATTHQYWILWALSSVLIIVFLGFILFKGEDKTLFMPGPLTSGHHQIGVACETCHTEDFNTQKDFQDACESCHGDDREKPFDSHPKAKFTDPRNAALLEKLDVTQCKTCHSEHRPGITHKGGYTQPKDFCVHCHADIGNDRPSHKEMDFMSCNDAGCHNYHNNRALYTDFLVKHADEPVHLEKQRLPIKDYAQRLEELVEYPRDQFPIKPLSKEDVDVAKEHHGDAAIMEDWLATAHAKSGVTCEACHQTASLPADNADNNWNSHPDHKSCATCHDMEVEHFKKGKHGMRLASELSPMTPQLARLPMHQTSADKPLDCMSCHAAHHFDVKAAAVESCLGCHADEHSLAYKDSPHYALWQKELSGELPEGSGVSCASCHMPRIDTDVNDWMSRIVVSHNQNATLVPNEKMLRPACLHCHGLEFSINAISDTTLINNNFNGQPTFKTKSVDFAKEDQKRHEQKNN</sequence>
<evidence type="ECO:0000256" key="3">
    <source>
        <dbReference type="ARBA" id="ARBA00009288"/>
    </source>
</evidence>
<keyword evidence="14" id="KW-0472">Membrane</keyword>
<organism evidence="17">
    <name type="scientific">uncultured Thiotrichaceae bacterium</name>
    <dbReference type="NCBI Taxonomy" id="298394"/>
    <lineage>
        <taxon>Bacteria</taxon>
        <taxon>Pseudomonadati</taxon>
        <taxon>Pseudomonadota</taxon>
        <taxon>Gammaproteobacteria</taxon>
        <taxon>Thiotrichales</taxon>
        <taxon>Thiotrichaceae</taxon>
        <taxon>environmental samples</taxon>
    </lineage>
</organism>
<keyword evidence="11" id="KW-0560">Oxidoreductase</keyword>
<comment type="cofactor">
    <cofactor evidence="1">
        <name>heme c</name>
        <dbReference type="ChEBI" id="CHEBI:61717"/>
    </cofactor>
</comment>
<dbReference type="Pfam" id="PF14537">
    <property type="entry name" value="Cytochrom_c3_2"/>
    <property type="match status" value="1"/>
</dbReference>
<accession>A0A6S6TK37</accession>
<dbReference type="InterPro" id="IPR003321">
    <property type="entry name" value="Cyt_c552"/>
</dbReference>
<evidence type="ECO:0000256" key="11">
    <source>
        <dbReference type="ARBA" id="ARBA00023002"/>
    </source>
</evidence>
<name>A0A6S6TK37_9GAMM</name>
<evidence type="ECO:0000256" key="5">
    <source>
        <dbReference type="ARBA" id="ARBA00022448"/>
    </source>
</evidence>
<evidence type="ECO:0000256" key="14">
    <source>
        <dbReference type="SAM" id="Phobius"/>
    </source>
</evidence>
<evidence type="ECO:0000256" key="10">
    <source>
        <dbReference type="ARBA" id="ARBA00022982"/>
    </source>
</evidence>
<dbReference type="Pfam" id="PF13435">
    <property type="entry name" value="Cytochrome_C554"/>
    <property type="match status" value="1"/>
</dbReference>
<dbReference type="EC" id="1.7.2.2" evidence="4"/>
<feature type="domain" description="Cytochrome c-552/4" evidence="15">
    <location>
        <begin position="271"/>
        <end position="327"/>
    </location>
</feature>
<evidence type="ECO:0000259" key="15">
    <source>
        <dbReference type="Pfam" id="PF13435"/>
    </source>
</evidence>
<keyword evidence="14" id="KW-1133">Transmembrane helix</keyword>
<evidence type="ECO:0000256" key="2">
    <source>
        <dbReference type="ARBA" id="ARBA00004196"/>
    </source>
</evidence>
<evidence type="ECO:0000259" key="16">
    <source>
        <dbReference type="Pfam" id="PF14537"/>
    </source>
</evidence>
<dbReference type="AlphaFoldDB" id="A0A6S6TK37"/>
<evidence type="ECO:0000256" key="7">
    <source>
        <dbReference type="ARBA" id="ARBA00022723"/>
    </source>
</evidence>
<dbReference type="InterPro" id="IPR012286">
    <property type="entry name" value="Tetrahaem_cytochrome"/>
</dbReference>
<evidence type="ECO:0000256" key="9">
    <source>
        <dbReference type="ARBA" id="ARBA00022837"/>
    </source>
</evidence>
<dbReference type="GO" id="GO:0030288">
    <property type="term" value="C:outer membrane-bounded periplasmic space"/>
    <property type="evidence" value="ECO:0007669"/>
    <property type="project" value="TreeGrafter"/>
</dbReference>
<dbReference type="Gene3D" id="1.10.1130.10">
    <property type="entry name" value="Flavocytochrome C3, Chain A"/>
    <property type="match status" value="3"/>
</dbReference>
<keyword evidence="10" id="KW-0249">Electron transport</keyword>
<keyword evidence="12" id="KW-0408">Iron</keyword>